<dbReference type="InterPro" id="IPR006170">
    <property type="entry name" value="PBP/GOBP"/>
</dbReference>
<reference evidence="1 2" key="1">
    <citation type="journal article" date="2024" name="Insects">
        <title>An Improved Chromosome-Level Genome Assembly of the Firefly Pyrocoelia pectoralis.</title>
        <authorList>
            <person name="Fu X."/>
            <person name="Meyer-Rochow V.B."/>
            <person name="Ballantyne L."/>
            <person name="Zhu X."/>
        </authorList>
    </citation>
    <scope>NUCLEOTIDE SEQUENCE [LARGE SCALE GENOMIC DNA]</scope>
    <source>
        <strain evidence="1">XCY_ONT2</strain>
    </source>
</reference>
<evidence type="ECO:0000313" key="2">
    <source>
        <dbReference type="Proteomes" id="UP001329430"/>
    </source>
</evidence>
<comment type="caution">
    <text evidence="1">The sequence shown here is derived from an EMBL/GenBank/DDBJ whole genome shotgun (WGS) entry which is preliminary data.</text>
</comment>
<dbReference type="InterPro" id="IPR036728">
    <property type="entry name" value="PBP_GOBP_sf"/>
</dbReference>
<dbReference type="SUPFAM" id="SSF47565">
    <property type="entry name" value="Insect pheromone/odorant-binding proteins"/>
    <property type="match status" value="1"/>
</dbReference>
<proteinExistence type="predicted"/>
<dbReference type="AlphaFoldDB" id="A0AAN7ZDF7"/>
<gene>
    <name evidence="1" type="ORF">RI129_008202</name>
</gene>
<name>A0AAN7ZDF7_9COLE</name>
<protein>
    <submittedName>
        <fullName evidence="1">Uncharacterized protein</fullName>
    </submittedName>
</protein>
<accession>A0AAN7ZDF7</accession>
<evidence type="ECO:0000313" key="1">
    <source>
        <dbReference type="EMBL" id="KAK5642035.1"/>
    </source>
</evidence>
<organism evidence="1 2">
    <name type="scientific">Pyrocoelia pectoralis</name>
    <dbReference type="NCBI Taxonomy" id="417401"/>
    <lineage>
        <taxon>Eukaryota</taxon>
        <taxon>Metazoa</taxon>
        <taxon>Ecdysozoa</taxon>
        <taxon>Arthropoda</taxon>
        <taxon>Hexapoda</taxon>
        <taxon>Insecta</taxon>
        <taxon>Pterygota</taxon>
        <taxon>Neoptera</taxon>
        <taxon>Endopterygota</taxon>
        <taxon>Coleoptera</taxon>
        <taxon>Polyphaga</taxon>
        <taxon>Elateriformia</taxon>
        <taxon>Elateroidea</taxon>
        <taxon>Lampyridae</taxon>
        <taxon>Lampyrinae</taxon>
        <taxon>Pyrocoelia</taxon>
    </lineage>
</organism>
<dbReference type="Proteomes" id="UP001329430">
    <property type="component" value="Chromosome 6"/>
</dbReference>
<dbReference type="Pfam" id="PF01395">
    <property type="entry name" value="PBP_GOBP"/>
    <property type="match status" value="1"/>
</dbReference>
<dbReference type="Gene3D" id="1.10.238.20">
    <property type="entry name" value="Pheromone/general odorant binding protein domain"/>
    <property type="match status" value="1"/>
</dbReference>
<sequence>MSSAEVDVHQICLEKTDLNDDIVYSSLTNEETPLDSEVGVFFACVWHMKNVMDDYGKINMENLQKFTESELGTFRDLTDAEKSIIQSKLTECKLVPRSKQEETAIIIKNCHMNLVVNMFKSL</sequence>
<dbReference type="GO" id="GO:0005549">
    <property type="term" value="F:odorant binding"/>
    <property type="evidence" value="ECO:0007669"/>
    <property type="project" value="InterPro"/>
</dbReference>
<keyword evidence="2" id="KW-1185">Reference proteome</keyword>
<dbReference type="EMBL" id="JAVRBK010000006">
    <property type="protein sequence ID" value="KAK5642035.1"/>
    <property type="molecule type" value="Genomic_DNA"/>
</dbReference>
<dbReference type="CDD" id="cd23992">
    <property type="entry name" value="PBP_GOBP"/>
    <property type="match status" value="1"/>
</dbReference>